<reference evidence="2" key="1">
    <citation type="submission" date="2020-02" db="EMBL/GenBank/DDBJ databases">
        <authorList>
            <person name="Meier V. D."/>
        </authorList>
    </citation>
    <scope>NUCLEOTIDE SEQUENCE</scope>
    <source>
        <strain evidence="2">AVDCRST_MAG24</strain>
    </source>
</reference>
<feature type="non-terminal residue" evidence="2">
    <location>
        <position position="168"/>
    </location>
</feature>
<sequence>EHRHHPRGRPQRDRGAQPRARGAGPLRVRLVRLRHRRLGRAAWTQRGRRPRHLGEEGRAAVDARPPPQGAQALRPQADAELGRRARDHRLRQHQVLRPLDREAGHELGRAARGHQEHLRQARHPRGGEAAPGLRRRCAVRVRGRLPQDPRGPRGAGRPLPRHRHRAAR</sequence>
<name>A0A6J4L903_9ACTN</name>
<protein>
    <submittedName>
        <fullName evidence="2">Iron-sulfur cluster assembly protein SufB</fullName>
    </submittedName>
</protein>
<feature type="region of interest" description="Disordered" evidence="1">
    <location>
        <begin position="1"/>
        <end position="28"/>
    </location>
</feature>
<feature type="region of interest" description="Disordered" evidence="1">
    <location>
        <begin position="112"/>
        <end position="168"/>
    </location>
</feature>
<proteinExistence type="predicted"/>
<feature type="compositionally biased region" description="Basic and acidic residues" evidence="1">
    <location>
        <begin position="52"/>
        <end position="61"/>
    </location>
</feature>
<gene>
    <name evidence="2" type="ORF">AVDCRST_MAG24-544</name>
</gene>
<evidence type="ECO:0000313" key="2">
    <source>
        <dbReference type="EMBL" id="CAA9325460.1"/>
    </source>
</evidence>
<dbReference type="EMBL" id="CADCUF010000074">
    <property type="protein sequence ID" value="CAA9325460.1"/>
    <property type="molecule type" value="Genomic_DNA"/>
</dbReference>
<feature type="non-terminal residue" evidence="2">
    <location>
        <position position="1"/>
    </location>
</feature>
<dbReference type="AlphaFoldDB" id="A0A6J4L903"/>
<accession>A0A6J4L903</accession>
<feature type="region of interest" description="Disordered" evidence="1">
    <location>
        <begin position="40"/>
        <end position="80"/>
    </location>
</feature>
<organism evidence="2">
    <name type="scientific">uncultured Nocardioidaceae bacterium</name>
    <dbReference type="NCBI Taxonomy" id="253824"/>
    <lineage>
        <taxon>Bacteria</taxon>
        <taxon>Bacillati</taxon>
        <taxon>Actinomycetota</taxon>
        <taxon>Actinomycetes</taxon>
        <taxon>Propionibacteriales</taxon>
        <taxon>Nocardioidaceae</taxon>
        <taxon>environmental samples</taxon>
    </lineage>
</organism>
<feature type="compositionally biased region" description="Basic residues" evidence="1">
    <location>
        <begin position="159"/>
        <end position="168"/>
    </location>
</feature>
<feature type="compositionally biased region" description="Basic residues" evidence="1">
    <location>
        <begin position="133"/>
        <end position="143"/>
    </location>
</feature>
<evidence type="ECO:0000256" key="1">
    <source>
        <dbReference type="SAM" id="MobiDB-lite"/>
    </source>
</evidence>